<dbReference type="Proteomes" id="UP001187192">
    <property type="component" value="Unassembled WGS sequence"/>
</dbReference>
<proteinExistence type="predicted"/>
<evidence type="ECO:0000313" key="3">
    <source>
        <dbReference type="Proteomes" id="UP001187192"/>
    </source>
</evidence>
<evidence type="ECO:0000256" key="1">
    <source>
        <dbReference type="SAM" id="MobiDB-lite"/>
    </source>
</evidence>
<keyword evidence="3" id="KW-1185">Reference proteome</keyword>
<sequence length="84" mass="8794">MPTKFGSGMGVRLGSSAGGLGGGGFAWARASGGRGPHQRRGRGSLIDGGGRAPRLEHRGRGGGTWLVCRGLSAGKRRQRRPWRK</sequence>
<comment type="caution">
    <text evidence="2">The sequence shown here is derived from an EMBL/GenBank/DDBJ whole genome shotgun (WGS) entry which is preliminary data.</text>
</comment>
<name>A0AA88DY92_FICCA</name>
<accession>A0AA88DY92</accession>
<organism evidence="2 3">
    <name type="scientific">Ficus carica</name>
    <name type="common">Common fig</name>
    <dbReference type="NCBI Taxonomy" id="3494"/>
    <lineage>
        <taxon>Eukaryota</taxon>
        <taxon>Viridiplantae</taxon>
        <taxon>Streptophyta</taxon>
        <taxon>Embryophyta</taxon>
        <taxon>Tracheophyta</taxon>
        <taxon>Spermatophyta</taxon>
        <taxon>Magnoliopsida</taxon>
        <taxon>eudicotyledons</taxon>
        <taxon>Gunneridae</taxon>
        <taxon>Pentapetalae</taxon>
        <taxon>rosids</taxon>
        <taxon>fabids</taxon>
        <taxon>Rosales</taxon>
        <taxon>Moraceae</taxon>
        <taxon>Ficeae</taxon>
        <taxon>Ficus</taxon>
    </lineage>
</organism>
<feature type="region of interest" description="Disordered" evidence="1">
    <location>
        <begin position="28"/>
        <end position="84"/>
    </location>
</feature>
<dbReference type="AlphaFoldDB" id="A0AA88DY92"/>
<gene>
    <name evidence="2" type="ORF">TIFTF001_033040</name>
</gene>
<dbReference type="EMBL" id="BTGU01000163">
    <property type="protein sequence ID" value="GMN63953.1"/>
    <property type="molecule type" value="Genomic_DNA"/>
</dbReference>
<evidence type="ECO:0000313" key="2">
    <source>
        <dbReference type="EMBL" id="GMN63953.1"/>
    </source>
</evidence>
<feature type="compositionally biased region" description="Basic residues" evidence="1">
    <location>
        <begin position="74"/>
        <end position="84"/>
    </location>
</feature>
<protein>
    <submittedName>
        <fullName evidence="2">Uncharacterized protein</fullName>
    </submittedName>
</protein>
<reference evidence="2" key="1">
    <citation type="submission" date="2023-07" db="EMBL/GenBank/DDBJ databases">
        <title>draft genome sequence of fig (Ficus carica).</title>
        <authorList>
            <person name="Takahashi T."/>
            <person name="Nishimura K."/>
        </authorList>
    </citation>
    <scope>NUCLEOTIDE SEQUENCE</scope>
</reference>